<dbReference type="EMBL" id="QXFV01000068">
    <property type="protein sequence ID" value="KAE9050763.1"/>
    <property type="molecule type" value="Genomic_DNA"/>
</dbReference>
<dbReference type="AlphaFoldDB" id="A0A6A3PAU8"/>
<gene>
    <name evidence="1" type="ORF">PR001_g2085</name>
</gene>
<protein>
    <submittedName>
        <fullName evidence="1">Uncharacterized protein</fullName>
    </submittedName>
</protein>
<proteinExistence type="predicted"/>
<evidence type="ECO:0000313" key="2">
    <source>
        <dbReference type="Proteomes" id="UP000429607"/>
    </source>
</evidence>
<reference evidence="1 2" key="1">
    <citation type="submission" date="2018-09" db="EMBL/GenBank/DDBJ databases">
        <title>Genomic investigation of the strawberry pathogen Phytophthora fragariae indicates pathogenicity is determined by transcriptional variation in three key races.</title>
        <authorList>
            <person name="Adams T.M."/>
            <person name="Armitage A.D."/>
            <person name="Sobczyk M.K."/>
            <person name="Bates H.J."/>
            <person name="Dunwell J.M."/>
            <person name="Nellist C.F."/>
            <person name="Harrison R.J."/>
        </authorList>
    </citation>
    <scope>NUCLEOTIDE SEQUENCE [LARGE SCALE GENOMIC DNA]</scope>
    <source>
        <strain evidence="1 2">SCRP249</strain>
    </source>
</reference>
<accession>A0A6A3PAU8</accession>
<dbReference type="Proteomes" id="UP000429607">
    <property type="component" value="Unassembled WGS sequence"/>
</dbReference>
<sequence length="87" mass="8616">MAPAMAPWPAAGRHAGRASAFIVGSGIGAADVSDVLDLLAHHAASAPIAPFDVTAVSRQLAGLHAPKSAVAELVKVCRLPAAAAQLS</sequence>
<comment type="caution">
    <text evidence="1">The sequence shown here is derived from an EMBL/GenBank/DDBJ whole genome shotgun (WGS) entry which is preliminary data.</text>
</comment>
<evidence type="ECO:0000313" key="1">
    <source>
        <dbReference type="EMBL" id="KAE9050763.1"/>
    </source>
</evidence>
<name>A0A6A3PAU8_9STRA</name>
<organism evidence="1 2">
    <name type="scientific">Phytophthora rubi</name>
    <dbReference type="NCBI Taxonomy" id="129364"/>
    <lineage>
        <taxon>Eukaryota</taxon>
        <taxon>Sar</taxon>
        <taxon>Stramenopiles</taxon>
        <taxon>Oomycota</taxon>
        <taxon>Peronosporomycetes</taxon>
        <taxon>Peronosporales</taxon>
        <taxon>Peronosporaceae</taxon>
        <taxon>Phytophthora</taxon>
    </lineage>
</organism>